<feature type="transmembrane region" description="Helical" evidence="1">
    <location>
        <begin position="183"/>
        <end position="203"/>
    </location>
</feature>
<keyword evidence="1" id="KW-0812">Transmembrane</keyword>
<dbReference type="RefSeq" id="WP_158027801.1">
    <property type="nucleotide sequence ID" value="NZ_BMHG01000001.1"/>
</dbReference>
<evidence type="ECO:0008006" key="4">
    <source>
        <dbReference type="Google" id="ProtNLM"/>
    </source>
</evidence>
<keyword evidence="1" id="KW-0472">Membrane</keyword>
<dbReference type="OrthoDB" id="9809977at2"/>
<feature type="transmembrane region" description="Helical" evidence="1">
    <location>
        <begin position="81"/>
        <end position="101"/>
    </location>
</feature>
<gene>
    <name evidence="2" type="ORF">F8O04_02715</name>
</gene>
<organism evidence="2 3">
    <name type="scientific">Pseudoclavibacter endophyticus</name>
    <dbReference type="NCBI Taxonomy" id="1778590"/>
    <lineage>
        <taxon>Bacteria</taxon>
        <taxon>Bacillati</taxon>
        <taxon>Actinomycetota</taxon>
        <taxon>Actinomycetes</taxon>
        <taxon>Micrococcales</taxon>
        <taxon>Microbacteriaceae</taxon>
        <taxon>Pseudoclavibacter</taxon>
    </lineage>
</organism>
<feature type="transmembrane region" description="Helical" evidence="1">
    <location>
        <begin position="144"/>
        <end position="163"/>
    </location>
</feature>
<protein>
    <recommendedName>
        <fullName evidence="4">Pr6Pr family membrane protein</fullName>
    </recommendedName>
</protein>
<reference evidence="2 3" key="1">
    <citation type="submission" date="2019-09" db="EMBL/GenBank/DDBJ databases">
        <title>Phylogeny of genus Pseudoclavibacter and closely related genus.</title>
        <authorList>
            <person name="Li Y."/>
        </authorList>
    </citation>
    <scope>NUCLEOTIDE SEQUENCE [LARGE SCALE GENOMIC DNA]</scope>
    <source>
        <strain evidence="2 3">EGI 60007</strain>
    </source>
</reference>
<evidence type="ECO:0000256" key="1">
    <source>
        <dbReference type="SAM" id="Phobius"/>
    </source>
</evidence>
<dbReference type="InterPro" id="IPR049713">
    <property type="entry name" value="Pr6Pr-like"/>
</dbReference>
<dbReference type="EMBL" id="WBJY01000001">
    <property type="protein sequence ID" value="KAB1649209.1"/>
    <property type="molecule type" value="Genomic_DNA"/>
</dbReference>
<dbReference type="AlphaFoldDB" id="A0A6H9WE88"/>
<dbReference type="Proteomes" id="UP000431744">
    <property type="component" value="Unassembled WGS sequence"/>
</dbReference>
<sequence length="214" mass="22724">MNARSRRAATPVGLLRLALAAAIIIAIAATHLDTASRTTVVLVNMYGYFTVQSNLIGAAALIVSAALTLTRREPSTLSTLLRALATTCLVIVGLVYAVLLAPLGAAGGVPLPWANVVMHVVSPIAIAIDWLLVGDRRRVAVSRFWVPLIYPVAWTIVVLIRGATDGWVPYPFLNPAQGYDVVALYAVAIAVLFGVASALALWVTRLPGLLLRRP</sequence>
<evidence type="ECO:0000313" key="3">
    <source>
        <dbReference type="Proteomes" id="UP000431744"/>
    </source>
</evidence>
<comment type="caution">
    <text evidence="2">The sequence shown here is derived from an EMBL/GenBank/DDBJ whole genome shotgun (WGS) entry which is preliminary data.</text>
</comment>
<name>A0A6H9WE88_9MICO</name>
<accession>A0A6H9WE88</accession>
<dbReference type="NCBIfam" id="NF038065">
    <property type="entry name" value="Pr6Pr"/>
    <property type="match status" value="1"/>
</dbReference>
<feature type="transmembrane region" description="Helical" evidence="1">
    <location>
        <begin position="49"/>
        <end position="69"/>
    </location>
</feature>
<keyword evidence="1" id="KW-1133">Transmembrane helix</keyword>
<feature type="transmembrane region" description="Helical" evidence="1">
    <location>
        <begin position="12"/>
        <end position="29"/>
    </location>
</feature>
<feature type="transmembrane region" description="Helical" evidence="1">
    <location>
        <begin position="113"/>
        <end position="132"/>
    </location>
</feature>
<keyword evidence="3" id="KW-1185">Reference proteome</keyword>
<proteinExistence type="predicted"/>
<evidence type="ECO:0000313" key="2">
    <source>
        <dbReference type="EMBL" id="KAB1649209.1"/>
    </source>
</evidence>